<dbReference type="GO" id="GO:0043709">
    <property type="term" value="P:cell adhesion involved in single-species biofilm formation"/>
    <property type="evidence" value="ECO:0007669"/>
    <property type="project" value="TreeGrafter"/>
</dbReference>
<dbReference type="EMBL" id="CP001392">
    <property type="protein sequence ID" value="ACM34481.1"/>
    <property type="molecule type" value="Genomic_DNA"/>
</dbReference>
<name>A0A9J9UBU5_ACIET</name>
<organism evidence="6 7">
    <name type="scientific">Acidovorax ebreus (strain TPSY)</name>
    <name type="common">Diaphorobacter sp. (strain TPSY)</name>
    <dbReference type="NCBI Taxonomy" id="535289"/>
    <lineage>
        <taxon>Bacteria</taxon>
        <taxon>Pseudomonadati</taxon>
        <taxon>Pseudomonadota</taxon>
        <taxon>Betaproteobacteria</taxon>
        <taxon>Burkholderiales</taxon>
        <taxon>Comamonadaceae</taxon>
        <taxon>Diaphorobacter</taxon>
    </lineage>
</organism>
<evidence type="ECO:0000313" key="7">
    <source>
        <dbReference type="Proteomes" id="UP000000450"/>
    </source>
</evidence>
<dbReference type="InterPro" id="IPR000014">
    <property type="entry name" value="PAS"/>
</dbReference>
<dbReference type="InterPro" id="IPR013655">
    <property type="entry name" value="PAS_fold_3"/>
</dbReference>
<feature type="domain" description="GGDEF" evidence="5">
    <location>
        <begin position="513"/>
        <end position="661"/>
    </location>
</feature>
<dbReference type="Proteomes" id="UP000000450">
    <property type="component" value="Chromosome"/>
</dbReference>
<evidence type="ECO:0000256" key="2">
    <source>
        <dbReference type="ARBA" id="ARBA00034247"/>
    </source>
</evidence>
<feature type="transmembrane region" description="Helical" evidence="3">
    <location>
        <begin position="307"/>
        <end position="328"/>
    </location>
</feature>
<dbReference type="FunFam" id="3.30.70.270:FF:000001">
    <property type="entry name" value="Diguanylate cyclase domain protein"/>
    <property type="match status" value="1"/>
</dbReference>
<dbReference type="NCBIfam" id="TIGR00229">
    <property type="entry name" value="sensory_box"/>
    <property type="match status" value="1"/>
</dbReference>
<dbReference type="InterPro" id="IPR043128">
    <property type="entry name" value="Rev_trsase/Diguanyl_cyclase"/>
</dbReference>
<reference evidence="6 7" key="1">
    <citation type="journal article" date="2010" name="J. Bacteriol.">
        <title>Completed genome sequence of the anaerobic iron-oxidizing bacterium Acidovorax ebreus strain TPSY.</title>
        <authorList>
            <person name="Byrne-Bailey K.G."/>
            <person name="Weber K.A."/>
            <person name="Chair A.H."/>
            <person name="Bose S."/>
            <person name="Knox T."/>
            <person name="Spanbauer T.L."/>
            <person name="Chertkov O."/>
            <person name="Coates J.D."/>
        </authorList>
    </citation>
    <scope>NUCLEOTIDE SEQUENCE [LARGE SCALE GENOMIC DNA]</scope>
    <source>
        <strain evidence="6 7">TPSY</strain>
    </source>
</reference>
<sequence length="683" mass="75179">MTSPVASLRLPAPARAWWALGLLVALLFAAIGWGVHAIYQAREQRYRHQIEGGLQAVNHMQVRGVTDWRRRRLQEAAALTDDRLLAQAVARWRATAAPDAEQAVRERLRILVEHVRYTAAYFVDPQGRLILDAGGPATGTLQPPEMRALEGALARAEPGVVELRRDPAFAFPFFGLLAPLYDGTASLGAIWLVMDARTTLYPLLETWPTSSRTAESVLVERQDDTALFLSPLRHRSDEPLALRLPAEPGSRDPMVLAVAGVRGAFYGSDYRNQPVLAVASAVPDSPWLLVSKVDVADAFTAAQRREWLALSLFVSLGLLSLGCVVVLWQGRAWRRERALKAELERNLRWLDNAQKAASVGYFVYEGQSEAFIMSRMASAIFGLPSDGRMTLRQWVGMLHPDERAQTLEIHGRAMSERIPLRTQYRIQRNGDGQVRWIEVWGEYGDSAGDGEPLLMTGTVQDITDRKHTEDELARYRNALESQVRMDPLTQVANRLALDEAVARAWSQALREGSSLALLMIDVDHFKAYNDYYGHVAGDRCLQRVASALASALGRPGDLLARYGGEEFAVLLPGADADAALAVAHRLQEVLRALSLEHRANPGGFTVTASMGLAHLRPADVVSAGTETRAGVDAAQPLFQQADAALYRAKQLGRDRVVSYDAQCAATLYEAGQPAPAIMLTYDI</sequence>
<evidence type="ECO:0000259" key="4">
    <source>
        <dbReference type="PROSITE" id="PS50113"/>
    </source>
</evidence>
<gene>
    <name evidence="6" type="ordered locus">Dtpsy_3048</name>
</gene>
<dbReference type="PANTHER" id="PTHR45138">
    <property type="entry name" value="REGULATORY COMPONENTS OF SENSORY TRANSDUCTION SYSTEM"/>
    <property type="match status" value="1"/>
</dbReference>
<proteinExistence type="predicted"/>
<accession>A0A9J9UBU5</accession>
<dbReference type="Gene3D" id="3.30.450.20">
    <property type="entry name" value="PAS domain"/>
    <property type="match status" value="1"/>
</dbReference>
<dbReference type="InterPro" id="IPR035965">
    <property type="entry name" value="PAS-like_dom_sf"/>
</dbReference>
<feature type="domain" description="PAC" evidence="4">
    <location>
        <begin position="420"/>
        <end position="474"/>
    </location>
</feature>
<dbReference type="CDD" id="cd01949">
    <property type="entry name" value="GGDEF"/>
    <property type="match status" value="1"/>
</dbReference>
<dbReference type="RefSeq" id="WP_015914322.1">
    <property type="nucleotide sequence ID" value="NC_011992.1"/>
</dbReference>
<dbReference type="SMART" id="SM00267">
    <property type="entry name" value="GGDEF"/>
    <property type="match status" value="1"/>
</dbReference>
<evidence type="ECO:0000256" key="1">
    <source>
        <dbReference type="ARBA" id="ARBA00012528"/>
    </source>
</evidence>
<dbReference type="EC" id="2.7.7.65" evidence="1"/>
<dbReference type="Gene3D" id="2.10.70.100">
    <property type="match status" value="1"/>
</dbReference>
<dbReference type="CDD" id="cd00130">
    <property type="entry name" value="PAS"/>
    <property type="match status" value="1"/>
</dbReference>
<dbReference type="InterPro" id="IPR000160">
    <property type="entry name" value="GGDEF_dom"/>
</dbReference>
<evidence type="ECO:0000313" key="6">
    <source>
        <dbReference type="EMBL" id="ACM34481.1"/>
    </source>
</evidence>
<dbReference type="NCBIfam" id="TIGR00254">
    <property type="entry name" value="GGDEF"/>
    <property type="match status" value="1"/>
</dbReference>
<evidence type="ECO:0000259" key="5">
    <source>
        <dbReference type="PROSITE" id="PS50887"/>
    </source>
</evidence>
<keyword evidence="7" id="KW-1185">Reference proteome</keyword>
<dbReference type="KEGG" id="dia:Dtpsy_3048"/>
<dbReference type="InterPro" id="IPR000700">
    <property type="entry name" value="PAS-assoc_C"/>
</dbReference>
<dbReference type="InterPro" id="IPR050469">
    <property type="entry name" value="Diguanylate_Cyclase"/>
</dbReference>
<dbReference type="GO" id="GO:1902201">
    <property type="term" value="P:negative regulation of bacterial-type flagellum-dependent cell motility"/>
    <property type="evidence" value="ECO:0007669"/>
    <property type="project" value="TreeGrafter"/>
</dbReference>
<dbReference type="SUPFAM" id="SSF55785">
    <property type="entry name" value="PYP-like sensor domain (PAS domain)"/>
    <property type="match status" value="1"/>
</dbReference>
<feature type="transmembrane region" description="Helical" evidence="3">
    <location>
        <begin position="16"/>
        <end position="39"/>
    </location>
</feature>
<dbReference type="Pfam" id="PF00990">
    <property type="entry name" value="GGDEF"/>
    <property type="match status" value="1"/>
</dbReference>
<dbReference type="GO" id="GO:0005886">
    <property type="term" value="C:plasma membrane"/>
    <property type="evidence" value="ECO:0007669"/>
    <property type="project" value="TreeGrafter"/>
</dbReference>
<dbReference type="InterPro" id="IPR029787">
    <property type="entry name" value="Nucleotide_cyclase"/>
</dbReference>
<dbReference type="Gene3D" id="3.30.70.270">
    <property type="match status" value="1"/>
</dbReference>
<dbReference type="Pfam" id="PF08447">
    <property type="entry name" value="PAS_3"/>
    <property type="match status" value="1"/>
</dbReference>
<protein>
    <recommendedName>
        <fullName evidence="1">diguanylate cyclase</fullName>
        <ecNumber evidence="1">2.7.7.65</ecNumber>
    </recommendedName>
</protein>
<keyword evidence="3" id="KW-0812">Transmembrane</keyword>
<dbReference type="AlphaFoldDB" id="A0A9J9UBU5"/>
<dbReference type="SUPFAM" id="SSF55073">
    <property type="entry name" value="Nucleotide cyclase"/>
    <property type="match status" value="1"/>
</dbReference>
<keyword evidence="3" id="KW-0472">Membrane</keyword>
<dbReference type="GO" id="GO:0052621">
    <property type="term" value="F:diguanylate cyclase activity"/>
    <property type="evidence" value="ECO:0007669"/>
    <property type="project" value="UniProtKB-EC"/>
</dbReference>
<dbReference type="PROSITE" id="PS50113">
    <property type="entry name" value="PAC"/>
    <property type="match status" value="1"/>
</dbReference>
<dbReference type="PROSITE" id="PS50887">
    <property type="entry name" value="GGDEF"/>
    <property type="match status" value="1"/>
</dbReference>
<comment type="catalytic activity">
    <reaction evidence="2">
        <text>2 GTP = 3',3'-c-di-GMP + 2 diphosphate</text>
        <dbReference type="Rhea" id="RHEA:24898"/>
        <dbReference type="ChEBI" id="CHEBI:33019"/>
        <dbReference type="ChEBI" id="CHEBI:37565"/>
        <dbReference type="ChEBI" id="CHEBI:58805"/>
        <dbReference type="EC" id="2.7.7.65"/>
    </reaction>
</comment>
<evidence type="ECO:0000256" key="3">
    <source>
        <dbReference type="SAM" id="Phobius"/>
    </source>
</evidence>
<keyword evidence="3" id="KW-1133">Transmembrane helix</keyword>
<dbReference type="PANTHER" id="PTHR45138:SF9">
    <property type="entry name" value="DIGUANYLATE CYCLASE DGCM-RELATED"/>
    <property type="match status" value="1"/>
</dbReference>